<feature type="region of interest" description="Disordered" evidence="1">
    <location>
        <begin position="71"/>
        <end position="98"/>
    </location>
</feature>
<evidence type="ECO:0000313" key="2">
    <source>
        <dbReference type="EMBL" id="GAA1107682.1"/>
    </source>
</evidence>
<gene>
    <name evidence="2" type="ORF">GCM10009663_56950</name>
</gene>
<evidence type="ECO:0000313" key="3">
    <source>
        <dbReference type="Proteomes" id="UP001499987"/>
    </source>
</evidence>
<comment type="caution">
    <text evidence="2">The sequence shown here is derived from an EMBL/GenBank/DDBJ whole genome shotgun (WGS) entry which is preliminary data.</text>
</comment>
<reference evidence="3" key="1">
    <citation type="journal article" date="2019" name="Int. J. Syst. Evol. Microbiol.">
        <title>The Global Catalogue of Microorganisms (GCM) 10K type strain sequencing project: providing services to taxonomists for standard genome sequencing and annotation.</title>
        <authorList>
            <consortium name="The Broad Institute Genomics Platform"/>
            <consortium name="The Broad Institute Genome Sequencing Center for Infectious Disease"/>
            <person name="Wu L."/>
            <person name="Ma J."/>
        </authorList>
    </citation>
    <scope>NUCLEOTIDE SEQUENCE [LARGE SCALE GENOMIC DNA]</scope>
    <source>
        <strain evidence="3">JCM 13002</strain>
    </source>
</reference>
<feature type="compositionally biased region" description="Low complexity" evidence="1">
    <location>
        <begin position="78"/>
        <end position="87"/>
    </location>
</feature>
<proteinExistence type="predicted"/>
<dbReference type="Proteomes" id="UP001499987">
    <property type="component" value="Unassembled WGS sequence"/>
</dbReference>
<protein>
    <recommendedName>
        <fullName evidence="4">dTMP kinase</fullName>
    </recommendedName>
</protein>
<evidence type="ECO:0000256" key="1">
    <source>
        <dbReference type="SAM" id="MobiDB-lite"/>
    </source>
</evidence>
<accession>A0ABP4EFY2</accession>
<dbReference type="RefSeq" id="WP_344626565.1">
    <property type="nucleotide sequence ID" value="NZ_BAAALD010000071.1"/>
</dbReference>
<evidence type="ECO:0008006" key="4">
    <source>
        <dbReference type="Google" id="ProtNLM"/>
    </source>
</evidence>
<organism evidence="2 3">
    <name type="scientific">Kitasatospora arboriphila</name>
    <dbReference type="NCBI Taxonomy" id="258052"/>
    <lineage>
        <taxon>Bacteria</taxon>
        <taxon>Bacillati</taxon>
        <taxon>Actinomycetota</taxon>
        <taxon>Actinomycetes</taxon>
        <taxon>Kitasatosporales</taxon>
        <taxon>Streptomycetaceae</taxon>
        <taxon>Kitasatospora</taxon>
    </lineage>
</organism>
<dbReference type="EMBL" id="BAAALD010000071">
    <property type="protein sequence ID" value="GAA1107682.1"/>
    <property type="molecule type" value="Genomic_DNA"/>
</dbReference>
<sequence>MPIPLTASMLSVLQRTLLLTLFTPALVLLTLSAVPALTVLPFFACGTDRALRILGAHTGYAKTLLQYSQGEASASRQPRNAHPAVPARRPPTRRRSNP</sequence>
<keyword evidence="3" id="KW-1185">Reference proteome</keyword>
<name>A0ABP4EFY2_9ACTN</name>